<organism evidence="4 5">
    <name type="scientific">Meiothermus hypogaeus NBRC 106114</name>
    <dbReference type="NCBI Taxonomy" id="1227553"/>
    <lineage>
        <taxon>Bacteria</taxon>
        <taxon>Thermotogati</taxon>
        <taxon>Deinococcota</taxon>
        <taxon>Deinococci</taxon>
        <taxon>Thermales</taxon>
        <taxon>Thermaceae</taxon>
        <taxon>Meiothermus</taxon>
    </lineage>
</organism>
<dbReference type="InterPro" id="IPR058053">
    <property type="entry name" value="RamC_C"/>
</dbReference>
<keyword evidence="4" id="KW-0808">Transferase</keyword>
<dbReference type="Proteomes" id="UP000321197">
    <property type="component" value="Unassembled WGS sequence"/>
</dbReference>
<dbReference type="CDD" id="cd04791">
    <property type="entry name" value="LanC_SerThrkinase"/>
    <property type="match status" value="1"/>
</dbReference>
<comment type="caution">
    <text evidence="4">The sequence shown here is derived from an EMBL/GenBank/DDBJ whole genome shotgun (WGS) entry which is preliminary data.</text>
</comment>
<keyword evidence="4" id="KW-0418">Kinase</keyword>
<dbReference type="InterPro" id="IPR000719">
    <property type="entry name" value="Prot_kinase_dom"/>
</dbReference>
<name>A0A511R4R3_9DEIN</name>
<reference evidence="4 5" key="1">
    <citation type="submission" date="2019-07" db="EMBL/GenBank/DDBJ databases">
        <title>Whole genome shotgun sequence of Meiothermus hypogaeus NBRC 106114.</title>
        <authorList>
            <person name="Hosoyama A."/>
            <person name="Uohara A."/>
            <person name="Ohji S."/>
            <person name="Ichikawa N."/>
        </authorList>
    </citation>
    <scope>NUCLEOTIDE SEQUENCE [LARGE SCALE GENOMIC DNA]</scope>
    <source>
        <strain evidence="4 5">NBRC 106114</strain>
    </source>
</reference>
<feature type="domain" description="Protein kinase" evidence="3">
    <location>
        <begin position="239"/>
        <end position="499"/>
    </location>
</feature>
<dbReference type="PRINTS" id="PR01950">
    <property type="entry name" value="LANCSUPER"/>
</dbReference>
<dbReference type="GO" id="GO:0005886">
    <property type="term" value="C:plasma membrane"/>
    <property type="evidence" value="ECO:0007669"/>
    <property type="project" value="TreeGrafter"/>
</dbReference>
<keyword evidence="4" id="KW-0723">Serine/threonine-protein kinase</keyword>
<dbReference type="AlphaFoldDB" id="A0A511R4R3"/>
<dbReference type="GO" id="GO:0031179">
    <property type="term" value="P:peptide modification"/>
    <property type="evidence" value="ECO:0007669"/>
    <property type="project" value="InterPro"/>
</dbReference>
<accession>A0A511R4R3</accession>
<dbReference type="Pfam" id="PF00069">
    <property type="entry name" value="Pkinase"/>
    <property type="match status" value="1"/>
</dbReference>
<evidence type="ECO:0000256" key="2">
    <source>
        <dbReference type="SAM" id="MobiDB-lite"/>
    </source>
</evidence>
<dbReference type="RefSeq" id="WP_119339910.1">
    <property type="nucleotide sequence ID" value="NZ_BJXL01000113.1"/>
</dbReference>
<dbReference type="PANTHER" id="PTHR12736:SF7">
    <property type="entry name" value="LANC-LIKE PROTEIN 3"/>
    <property type="match status" value="1"/>
</dbReference>
<gene>
    <name evidence="4" type="ORF">MHY01S_27600</name>
</gene>
<dbReference type="CDD" id="cd14014">
    <property type="entry name" value="STKc_PknB_like"/>
    <property type="match status" value="1"/>
</dbReference>
<dbReference type="PROSITE" id="PS50011">
    <property type="entry name" value="PROTEIN_KINASE_DOM"/>
    <property type="match status" value="1"/>
</dbReference>
<dbReference type="PANTHER" id="PTHR12736">
    <property type="entry name" value="LANC-LIKE PROTEIN"/>
    <property type="match status" value="1"/>
</dbReference>
<proteinExistence type="predicted"/>
<dbReference type="Pfam" id="PF05147">
    <property type="entry name" value="LANC_like"/>
    <property type="match status" value="1"/>
</dbReference>
<evidence type="ECO:0000313" key="4">
    <source>
        <dbReference type="EMBL" id="GEM84594.1"/>
    </source>
</evidence>
<dbReference type="OrthoDB" id="9813021at2"/>
<dbReference type="EMBL" id="BJXL01000113">
    <property type="protein sequence ID" value="GEM84594.1"/>
    <property type="molecule type" value="Genomic_DNA"/>
</dbReference>
<dbReference type="Pfam" id="PF25816">
    <property type="entry name" value="RamC_N"/>
    <property type="match status" value="1"/>
</dbReference>
<dbReference type="SMART" id="SM01260">
    <property type="entry name" value="LANC_like"/>
    <property type="match status" value="1"/>
</dbReference>
<keyword evidence="1" id="KW-0862">Zinc</keyword>
<feature type="binding site" evidence="1">
    <location>
        <position position="828"/>
    </location>
    <ligand>
        <name>Zn(2+)</name>
        <dbReference type="ChEBI" id="CHEBI:29105"/>
    </ligand>
</feature>
<protein>
    <submittedName>
        <fullName evidence="4">Serine/threonine protein kinase</fullName>
    </submittedName>
</protein>
<keyword evidence="1" id="KW-0479">Metal-binding</keyword>
<dbReference type="InterPro" id="IPR007822">
    <property type="entry name" value="LANC-like"/>
</dbReference>
<dbReference type="SMART" id="SM00220">
    <property type="entry name" value="S_TKc"/>
    <property type="match status" value="1"/>
</dbReference>
<dbReference type="InterPro" id="IPR011009">
    <property type="entry name" value="Kinase-like_dom_sf"/>
</dbReference>
<dbReference type="GO" id="GO:0005524">
    <property type="term" value="F:ATP binding"/>
    <property type="evidence" value="ECO:0007669"/>
    <property type="project" value="InterPro"/>
</dbReference>
<dbReference type="InterPro" id="IPR057929">
    <property type="entry name" value="RamC_N"/>
</dbReference>
<dbReference type="Gene3D" id="1.50.10.10">
    <property type="match status" value="1"/>
</dbReference>
<dbReference type="GO" id="GO:0005975">
    <property type="term" value="P:carbohydrate metabolic process"/>
    <property type="evidence" value="ECO:0007669"/>
    <property type="project" value="InterPro"/>
</dbReference>
<dbReference type="GO" id="GO:0046872">
    <property type="term" value="F:metal ion binding"/>
    <property type="evidence" value="ECO:0007669"/>
    <property type="project" value="UniProtKB-KW"/>
</dbReference>
<dbReference type="Gene3D" id="1.10.510.10">
    <property type="entry name" value="Transferase(Phosphotransferase) domain 1"/>
    <property type="match status" value="1"/>
</dbReference>
<sequence length="932" mass="103536">MNANGEVIPFTIADPYQFETIDYYPWRSRALLEILKSHLASTSGWRYEIEGIWTYVLRPGQALPGQGWKLHLSATPHSAPEVLERVLPVLLEVGTLFKFIVSTDLLYVVNAPYWPRGISGKFITIYPTEEPELRYLAERCYELTRGLEGPRVLSDRPYKPDGIVFYRYGAFKPLFRLGADGFYMPVMVSPSGEEVEDKRNPWFSAPPWTRDPFRPPQPQAPQPVSQPSSQGGLVLKERYRVLKALHFSNKGGLYKALDIHTGMEVILKEARPHVGTDPQGYDAVFRLQQEYAMLEKLASTGTVPRPLDLFEYGGHTFAAEELVPGRTLRKHLDAASNQPWIEVKGLIRKLVRLLGVAHERGVVLQDFTPNNVMVTPEGDLRLIDLELAFDTARGIYIFGGTPGYISPQRSIQHPPTVADDLFSLGAVLHFVLTGRHPTLHMRDEAPGRSIPEQLGPILWAIAAERGLPAKAAALVLELMDDDPRRRPTLEEVARRVDALPETLVARRSGCLRIAREAELAEGLAGVIGYIADKAQFAPSGGSHHRVNCPWPTNWVGYKADPISIQFGASGVGLFLLRAIQAHGRNDLEPLLRRTAEWCAARLSAEPNRPPGLYFGLAGPLLFLHRAARQLGDGAMEEQAAGLVAGLPTDYPLPDIAHGAAGIGLTHLMLFADTGKIQFLDKAMEVGEYLAHTVRVLNGSLAWPIPAEPHIREFSGKEYYGYAHGVAGIVTFLIYLSLASGKDRWLDLAVQGAHTLLRAAQRVRGRWYWDFGPGDPRRWPHWCNGSSGVGTALIRLYRVTGEHCYLEAAMGAARAVMAEKWGSTLTQCHGLAGNGELLLDLWEASGDPRFRRWALHLAWLAYLHRIYYRGRCAFPGEGMLRLQADLGTGMAGVGYFLSRCLAAGPRMLMADELFDQRGWHRQKESEPATLLPA</sequence>
<evidence type="ECO:0000259" key="3">
    <source>
        <dbReference type="PROSITE" id="PS50011"/>
    </source>
</evidence>
<feature type="binding site" evidence="1">
    <location>
        <position position="782"/>
    </location>
    <ligand>
        <name>Zn(2+)</name>
        <dbReference type="ChEBI" id="CHEBI:29105"/>
    </ligand>
</feature>
<feature type="region of interest" description="Disordered" evidence="2">
    <location>
        <begin position="206"/>
        <end position="230"/>
    </location>
</feature>
<dbReference type="InterPro" id="IPR012341">
    <property type="entry name" value="6hp_glycosidase-like_sf"/>
</dbReference>
<dbReference type="SUPFAM" id="SSF158745">
    <property type="entry name" value="LanC-like"/>
    <property type="match status" value="1"/>
</dbReference>
<dbReference type="NCBIfam" id="NF038150">
    <property type="entry name" value="lanthi_synth_IV"/>
    <property type="match status" value="1"/>
</dbReference>
<evidence type="ECO:0000313" key="5">
    <source>
        <dbReference type="Proteomes" id="UP000321197"/>
    </source>
</evidence>
<dbReference type="GO" id="GO:0004674">
    <property type="term" value="F:protein serine/threonine kinase activity"/>
    <property type="evidence" value="ECO:0007669"/>
    <property type="project" value="UniProtKB-KW"/>
</dbReference>
<feature type="binding site" evidence="1">
    <location>
        <position position="827"/>
    </location>
    <ligand>
        <name>Zn(2+)</name>
        <dbReference type="ChEBI" id="CHEBI:29105"/>
    </ligand>
</feature>
<evidence type="ECO:0000256" key="1">
    <source>
        <dbReference type="PIRSR" id="PIRSR607822-1"/>
    </source>
</evidence>
<dbReference type="SUPFAM" id="SSF56112">
    <property type="entry name" value="Protein kinase-like (PK-like)"/>
    <property type="match status" value="1"/>
</dbReference>